<comment type="caution">
    <text evidence="1">The sequence shown here is derived from an EMBL/GenBank/DDBJ whole genome shotgun (WGS) entry which is preliminary data.</text>
</comment>
<evidence type="ECO:0000313" key="1">
    <source>
        <dbReference type="EMBL" id="KAH9418100.1"/>
    </source>
</evidence>
<dbReference type="EMBL" id="NJHN03000066">
    <property type="protein sequence ID" value="KAH9418100.1"/>
    <property type="molecule type" value="Genomic_DNA"/>
</dbReference>
<gene>
    <name evidence="1" type="ORF">DERP_014062</name>
</gene>
<protein>
    <submittedName>
        <fullName evidence="1">Uncharacterized protein</fullName>
    </submittedName>
</protein>
<sequence length="85" mass="9520">MSFVYPVYIECSLVFDEENQPKKIRNQRSSFRLTGDTDTRFEDETATAEEVDATVVALLVEDDALELGTPFCCGLLALFTPLPPE</sequence>
<proteinExistence type="predicted"/>
<reference evidence="1 2" key="1">
    <citation type="journal article" date="2018" name="J. Allergy Clin. Immunol.">
        <title>High-quality assembly of Dermatophagoides pteronyssinus genome and transcriptome reveals a wide range of novel allergens.</title>
        <authorList>
            <person name="Liu X.Y."/>
            <person name="Yang K.Y."/>
            <person name="Wang M.Q."/>
            <person name="Kwok J.S."/>
            <person name="Zeng X."/>
            <person name="Yang Z."/>
            <person name="Xiao X.J."/>
            <person name="Lau C.P."/>
            <person name="Li Y."/>
            <person name="Huang Z.M."/>
            <person name="Ba J.G."/>
            <person name="Yim A.K."/>
            <person name="Ouyang C.Y."/>
            <person name="Ngai S.M."/>
            <person name="Chan T.F."/>
            <person name="Leung E.L."/>
            <person name="Liu L."/>
            <person name="Liu Z.G."/>
            <person name="Tsui S.K."/>
        </authorList>
    </citation>
    <scope>NUCLEOTIDE SEQUENCE [LARGE SCALE GENOMIC DNA]</scope>
    <source>
        <strain evidence="1">Derp</strain>
    </source>
</reference>
<accession>A0ABQ8J691</accession>
<organism evidence="1 2">
    <name type="scientific">Dermatophagoides pteronyssinus</name>
    <name type="common">European house dust mite</name>
    <dbReference type="NCBI Taxonomy" id="6956"/>
    <lineage>
        <taxon>Eukaryota</taxon>
        <taxon>Metazoa</taxon>
        <taxon>Ecdysozoa</taxon>
        <taxon>Arthropoda</taxon>
        <taxon>Chelicerata</taxon>
        <taxon>Arachnida</taxon>
        <taxon>Acari</taxon>
        <taxon>Acariformes</taxon>
        <taxon>Sarcoptiformes</taxon>
        <taxon>Astigmata</taxon>
        <taxon>Psoroptidia</taxon>
        <taxon>Analgoidea</taxon>
        <taxon>Pyroglyphidae</taxon>
        <taxon>Dermatophagoidinae</taxon>
        <taxon>Dermatophagoides</taxon>
    </lineage>
</organism>
<evidence type="ECO:0000313" key="2">
    <source>
        <dbReference type="Proteomes" id="UP000887458"/>
    </source>
</evidence>
<reference evidence="1 2" key="2">
    <citation type="journal article" date="2022" name="Mol. Biol. Evol.">
        <title>Comparative Genomics Reveals Insights into the Divergent Evolution of Astigmatic Mites and Household Pest Adaptations.</title>
        <authorList>
            <person name="Xiong Q."/>
            <person name="Wan A.T."/>
            <person name="Liu X."/>
            <person name="Fung C.S."/>
            <person name="Xiao X."/>
            <person name="Malainual N."/>
            <person name="Hou J."/>
            <person name="Wang L."/>
            <person name="Wang M."/>
            <person name="Yang K.Y."/>
            <person name="Cui Y."/>
            <person name="Leung E.L."/>
            <person name="Nong W."/>
            <person name="Shin S.K."/>
            <person name="Au S.W."/>
            <person name="Jeong K.Y."/>
            <person name="Chew F.T."/>
            <person name="Hui J.H."/>
            <person name="Leung T.F."/>
            <person name="Tungtrongchitr A."/>
            <person name="Zhong N."/>
            <person name="Liu Z."/>
            <person name="Tsui S.K."/>
        </authorList>
    </citation>
    <scope>NUCLEOTIDE SEQUENCE [LARGE SCALE GENOMIC DNA]</scope>
    <source>
        <strain evidence="1">Derp</strain>
    </source>
</reference>
<name>A0ABQ8J691_DERPT</name>
<keyword evidence="2" id="KW-1185">Reference proteome</keyword>
<dbReference type="Proteomes" id="UP000887458">
    <property type="component" value="Unassembled WGS sequence"/>
</dbReference>